<dbReference type="Proteomes" id="UP000019471">
    <property type="component" value="Unassembled WGS sequence"/>
</dbReference>
<feature type="domain" description="Heterokaryon incompatibility" evidence="1">
    <location>
        <begin position="5"/>
        <end position="68"/>
    </location>
</feature>
<gene>
    <name evidence="2" type="ORF">A1O5_07071</name>
</gene>
<feature type="non-terminal residue" evidence="2">
    <location>
        <position position="1"/>
    </location>
</feature>
<dbReference type="AlphaFoldDB" id="W9WQ15"/>
<evidence type="ECO:0000313" key="3">
    <source>
        <dbReference type="Proteomes" id="UP000019471"/>
    </source>
</evidence>
<reference evidence="2 3" key="1">
    <citation type="submission" date="2013-03" db="EMBL/GenBank/DDBJ databases">
        <title>The Genome Sequence of Cladophialophora psammophila CBS 110553.</title>
        <authorList>
            <consortium name="The Broad Institute Genomics Platform"/>
            <person name="Cuomo C."/>
            <person name="de Hoog S."/>
            <person name="Gorbushina A."/>
            <person name="Walker B."/>
            <person name="Young S.K."/>
            <person name="Zeng Q."/>
            <person name="Gargeya S."/>
            <person name="Fitzgerald M."/>
            <person name="Haas B."/>
            <person name="Abouelleil A."/>
            <person name="Allen A.W."/>
            <person name="Alvarado L."/>
            <person name="Arachchi H.M."/>
            <person name="Berlin A.M."/>
            <person name="Chapman S.B."/>
            <person name="Gainer-Dewar J."/>
            <person name="Goldberg J."/>
            <person name="Griggs A."/>
            <person name="Gujja S."/>
            <person name="Hansen M."/>
            <person name="Howarth C."/>
            <person name="Imamovic A."/>
            <person name="Ireland A."/>
            <person name="Larimer J."/>
            <person name="McCowan C."/>
            <person name="Murphy C."/>
            <person name="Pearson M."/>
            <person name="Poon T.W."/>
            <person name="Priest M."/>
            <person name="Roberts A."/>
            <person name="Saif S."/>
            <person name="Shea T."/>
            <person name="Sisk P."/>
            <person name="Sykes S."/>
            <person name="Wortman J."/>
            <person name="Nusbaum C."/>
            <person name="Birren B."/>
        </authorList>
    </citation>
    <scope>NUCLEOTIDE SEQUENCE [LARGE SCALE GENOMIC DNA]</scope>
    <source>
        <strain evidence="2 3">CBS 110553</strain>
    </source>
</reference>
<dbReference type="HOGENOM" id="CLU_197189_0_0_1"/>
<protein>
    <recommendedName>
        <fullName evidence="1">Heterokaryon incompatibility domain-containing protein</fullName>
    </recommendedName>
</protein>
<dbReference type="STRING" id="1182543.W9WQ15"/>
<dbReference type="GeneID" id="19191777"/>
<dbReference type="PANTHER" id="PTHR33112">
    <property type="entry name" value="DOMAIN PROTEIN, PUTATIVE-RELATED"/>
    <property type="match status" value="1"/>
</dbReference>
<proteinExistence type="predicted"/>
<feature type="non-terminal residue" evidence="2">
    <location>
        <position position="70"/>
    </location>
</feature>
<organism evidence="2 3">
    <name type="scientific">Cladophialophora psammophila CBS 110553</name>
    <dbReference type="NCBI Taxonomy" id="1182543"/>
    <lineage>
        <taxon>Eukaryota</taxon>
        <taxon>Fungi</taxon>
        <taxon>Dikarya</taxon>
        <taxon>Ascomycota</taxon>
        <taxon>Pezizomycotina</taxon>
        <taxon>Eurotiomycetes</taxon>
        <taxon>Chaetothyriomycetidae</taxon>
        <taxon>Chaetothyriales</taxon>
        <taxon>Herpotrichiellaceae</taxon>
        <taxon>Cladophialophora</taxon>
    </lineage>
</organism>
<dbReference type="Pfam" id="PF06985">
    <property type="entry name" value="HET"/>
    <property type="match status" value="1"/>
</dbReference>
<evidence type="ECO:0000259" key="1">
    <source>
        <dbReference type="Pfam" id="PF06985"/>
    </source>
</evidence>
<dbReference type="RefSeq" id="XP_007745850.1">
    <property type="nucleotide sequence ID" value="XM_007747660.1"/>
</dbReference>
<dbReference type="PANTHER" id="PTHR33112:SF10">
    <property type="entry name" value="TOL"/>
    <property type="match status" value="1"/>
</dbReference>
<dbReference type="EMBL" id="AMGX01000010">
    <property type="protein sequence ID" value="EXJ69998.1"/>
    <property type="molecule type" value="Genomic_DNA"/>
</dbReference>
<accession>W9WQ15</accession>
<keyword evidence="3" id="KW-1185">Reference proteome</keyword>
<sequence>VELPPIPKTFKHAISVAQGLKIRYRWMDSLCITQDSEADWEKECALMKTVYKYNFCNIGATLSNTSDGGL</sequence>
<dbReference type="InterPro" id="IPR010730">
    <property type="entry name" value="HET"/>
</dbReference>
<dbReference type="OrthoDB" id="5125733at2759"/>
<comment type="caution">
    <text evidence="2">The sequence shown here is derived from an EMBL/GenBank/DDBJ whole genome shotgun (WGS) entry which is preliminary data.</text>
</comment>
<evidence type="ECO:0000313" key="2">
    <source>
        <dbReference type="EMBL" id="EXJ69998.1"/>
    </source>
</evidence>
<name>W9WQ15_9EURO</name>